<comment type="caution">
    <text evidence="11">The sequence shown here is derived from an EMBL/GenBank/DDBJ whole genome shotgun (WGS) entry which is preliminary data.</text>
</comment>
<feature type="transmembrane region" description="Helical" evidence="8">
    <location>
        <begin position="113"/>
        <end position="135"/>
    </location>
</feature>
<dbReference type="Pfam" id="PF00672">
    <property type="entry name" value="HAMP"/>
    <property type="match status" value="1"/>
</dbReference>
<gene>
    <name evidence="11" type="ORF">QRT03_16750</name>
</gene>
<reference evidence="11 12" key="1">
    <citation type="submission" date="2023-06" db="EMBL/GenBank/DDBJ databases">
        <title>Actinomycetospora Odt1-22.</title>
        <authorList>
            <person name="Supong K."/>
        </authorList>
    </citation>
    <scope>NUCLEOTIDE SEQUENCE [LARGE SCALE GENOMIC DNA]</scope>
    <source>
        <strain evidence="11 12">Odt1-22</strain>
    </source>
</reference>
<dbReference type="InterPro" id="IPR050697">
    <property type="entry name" value="Adenylyl/Guanylyl_Cyclase_3/4"/>
</dbReference>
<dbReference type="GO" id="GO:0016779">
    <property type="term" value="F:nucleotidyltransferase activity"/>
    <property type="evidence" value="ECO:0007669"/>
    <property type="project" value="UniProtKB-KW"/>
</dbReference>
<keyword evidence="11" id="KW-0548">Nucleotidyltransferase</keyword>
<feature type="transmembrane region" description="Helical" evidence="8">
    <location>
        <begin position="57"/>
        <end position="78"/>
    </location>
</feature>
<dbReference type="PROSITE" id="PS50885">
    <property type="entry name" value="HAMP"/>
    <property type="match status" value="1"/>
</dbReference>
<evidence type="ECO:0000259" key="10">
    <source>
        <dbReference type="PROSITE" id="PS50885"/>
    </source>
</evidence>
<evidence type="ECO:0000256" key="7">
    <source>
        <dbReference type="SAM" id="MobiDB-lite"/>
    </source>
</evidence>
<keyword evidence="5 8" id="KW-1133">Transmembrane helix</keyword>
<feature type="region of interest" description="Disordered" evidence="7">
    <location>
        <begin position="500"/>
        <end position="543"/>
    </location>
</feature>
<dbReference type="InterPro" id="IPR029787">
    <property type="entry name" value="Nucleotide_cyclase"/>
</dbReference>
<dbReference type="Pfam" id="PF00211">
    <property type="entry name" value="Guanylate_cyc"/>
    <property type="match status" value="1"/>
</dbReference>
<dbReference type="CDD" id="cd07302">
    <property type="entry name" value="CHD"/>
    <property type="match status" value="1"/>
</dbReference>
<keyword evidence="3" id="KW-1003">Cell membrane</keyword>
<dbReference type="SUPFAM" id="SSF55073">
    <property type="entry name" value="Nucleotide cyclase"/>
    <property type="match status" value="1"/>
</dbReference>
<evidence type="ECO:0000313" key="12">
    <source>
        <dbReference type="Proteomes" id="UP001231924"/>
    </source>
</evidence>
<dbReference type="RefSeq" id="WP_286054065.1">
    <property type="nucleotide sequence ID" value="NZ_JASVWF010000003.1"/>
</dbReference>
<feature type="transmembrane region" description="Helical" evidence="8">
    <location>
        <begin position="197"/>
        <end position="221"/>
    </location>
</feature>
<name>A0ABT7MAZ5_9PSEU</name>
<evidence type="ECO:0000256" key="2">
    <source>
        <dbReference type="ARBA" id="ARBA00005381"/>
    </source>
</evidence>
<feature type="transmembrane region" description="Helical" evidence="8">
    <location>
        <begin position="20"/>
        <end position="45"/>
    </location>
</feature>
<evidence type="ECO:0000313" key="11">
    <source>
        <dbReference type="EMBL" id="MDL5157616.1"/>
    </source>
</evidence>
<evidence type="ECO:0000256" key="8">
    <source>
        <dbReference type="SAM" id="Phobius"/>
    </source>
</evidence>
<dbReference type="SMART" id="SM00044">
    <property type="entry name" value="CYCc"/>
    <property type="match status" value="1"/>
</dbReference>
<feature type="transmembrane region" description="Helical" evidence="8">
    <location>
        <begin position="227"/>
        <end position="250"/>
    </location>
</feature>
<dbReference type="Proteomes" id="UP001231924">
    <property type="component" value="Unassembled WGS sequence"/>
</dbReference>
<dbReference type="InterPro" id="IPR001054">
    <property type="entry name" value="A/G_cyclase"/>
</dbReference>
<keyword evidence="6 8" id="KW-0472">Membrane</keyword>
<evidence type="ECO:0000256" key="1">
    <source>
        <dbReference type="ARBA" id="ARBA00004651"/>
    </source>
</evidence>
<protein>
    <submittedName>
        <fullName evidence="11">Adenylate/guanylate cyclase domain-containing protein</fullName>
        <ecNumber evidence="11">2.7.7.-</ecNumber>
    </submittedName>
</protein>
<evidence type="ECO:0000259" key="9">
    <source>
        <dbReference type="PROSITE" id="PS50125"/>
    </source>
</evidence>
<evidence type="ECO:0000256" key="6">
    <source>
        <dbReference type="ARBA" id="ARBA00023136"/>
    </source>
</evidence>
<dbReference type="EMBL" id="JASVWF010000003">
    <property type="protein sequence ID" value="MDL5157616.1"/>
    <property type="molecule type" value="Genomic_DNA"/>
</dbReference>
<dbReference type="SMART" id="SM00304">
    <property type="entry name" value="HAMP"/>
    <property type="match status" value="1"/>
</dbReference>
<evidence type="ECO:0000256" key="5">
    <source>
        <dbReference type="ARBA" id="ARBA00022989"/>
    </source>
</evidence>
<organism evidence="11 12">
    <name type="scientific">Actinomycetospora termitidis</name>
    <dbReference type="NCBI Taxonomy" id="3053470"/>
    <lineage>
        <taxon>Bacteria</taxon>
        <taxon>Bacillati</taxon>
        <taxon>Actinomycetota</taxon>
        <taxon>Actinomycetes</taxon>
        <taxon>Pseudonocardiales</taxon>
        <taxon>Pseudonocardiaceae</taxon>
        <taxon>Actinomycetospora</taxon>
    </lineage>
</organism>
<keyword evidence="12" id="KW-1185">Reference proteome</keyword>
<dbReference type="CDD" id="cd06225">
    <property type="entry name" value="HAMP"/>
    <property type="match status" value="1"/>
</dbReference>
<accession>A0ABT7MAZ5</accession>
<dbReference type="InterPro" id="IPR003660">
    <property type="entry name" value="HAMP_dom"/>
</dbReference>
<dbReference type="PANTHER" id="PTHR43081">
    <property type="entry name" value="ADENYLATE CYCLASE, TERMINAL-DIFFERENTIATION SPECIFIC-RELATED"/>
    <property type="match status" value="1"/>
</dbReference>
<dbReference type="PANTHER" id="PTHR43081:SF17">
    <property type="entry name" value="BLL5647 PROTEIN"/>
    <property type="match status" value="1"/>
</dbReference>
<proteinExistence type="inferred from homology"/>
<comment type="subcellular location">
    <subcellularLocation>
        <location evidence="1">Cell membrane</location>
        <topology evidence="1">Multi-pass membrane protein</topology>
    </subcellularLocation>
</comment>
<dbReference type="Gene3D" id="3.30.70.1230">
    <property type="entry name" value="Nucleotide cyclase"/>
    <property type="match status" value="1"/>
</dbReference>
<keyword evidence="4 8" id="KW-0812">Transmembrane</keyword>
<evidence type="ECO:0000256" key="4">
    <source>
        <dbReference type="ARBA" id="ARBA00022692"/>
    </source>
</evidence>
<dbReference type="EC" id="2.7.7.-" evidence="11"/>
<evidence type="ECO:0000256" key="3">
    <source>
        <dbReference type="ARBA" id="ARBA00022475"/>
    </source>
</evidence>
<dbReference type="SUPFAM" id="SSF158472">
    <property type="entry name" value="HAMP domain-like"/>
    <property type="match status" value="1"/>
</dbReference>
<comment type="similarity">
    <text evidence="2">Belongs to the adenylyl cyclase class-3 family.</text>
</comment>
<dbReference type="Gene3D" id="6.10.340.10">
    <property type="match status" value="1"/>
</dbReference>
<feature type="domain" description="HAMP" evidence="10">
    <location>
        <begin position="250"/>
        <end position="302"/>
    </location>
</feature>
<feature type="transmembrane region" description="Helical" evidence="8">
    <location>
        <begin position="141"/>
        <end position="164"/>
    </location>
</feature>
<keyword evidence="11" id="KW-0808">Transferase</keyword>
<dbReference type="PROSITE" id="PS50125">
    <property type="entry name" value="GUANYLATE_CYCLASE_2"/>
    <property type="match status" value="1"/>
</dbReference>
<sequence length="543" mass="57153">MTRTAERARQSAGLSLLTRLALVLVVVLPNVIGAGVVLVLAAFVLPTETLSQDPGALARNLTVFGPYLLVAVLVGAWWGHRRMRIPALPDGASDKARERQFLRVRRVVLRGPLRLSLVQTVLWAIAAVLFVLLNVFSSGRIGFQVGATVVLGGIATVSITYRLVEVVLRPAARRVLTERPPSGSFLPGVLMRTVGGWLFGTATPLLGVLLAGIAALTIGGYTLERLAIVVIVLAGVALVFGGAVITLTAMSTNAPVLAVRRALKKVESGDLDVDVPVFDTTELGLLQAGFNTMVSGLRERERVRDLFGRQVGEDVARHALENDVELGGEVREVAVLFVDLVGSTTLAATRPPHEVVELLNEFFAVVIDVVERHGGWINKFEGDAALAVFGAPTALDDAAGSALAAGRVMGARLAEEVFASSDSLGAGIGISAGEAVAGNIGDRRRYEYTVIGDPVNEAARLCDLAKDVEGAVVASGAAVSRAGDEASRWCAHGTRQLRGRTEETELHVPARRGGRRAVESEDEVAESSAASPADSSEGALQSN</sequence>
<feature type="compositionally biased region" description="Low complexity" evidence="7">
    <location>
        <begin position="526"/>
        <end position="537"/>
    </location>
</feature>
<feature type="domain" description="Guanylate cyclase" evidence="9">
    <location>
        <begin position="334"/>
        <end position="462"/>
    </location>
</feature>